<dbReference type="EMBL" id="GBXM01038770">
    <property type="protein sequence ID" value="JAH69807.1"/>
    <property type="molecule type" value="Transcribed_RNA"/>
</dbReference>
<evidence type="ECO:0000313" key="1">
    <source>
        <dbReference type="EMBL" id="JAH69807.1"/>
    </source>
</evidence>
<proteinExistence type="predicted"/>
<accession>A0A0E9UVH9</accession>
<protein>
    <submittedName>
        <fullName evidence="1">Uncharacterized protein</fullName>
    </submittedName>
</protein>
<sequence>MNKAKREARSSFAINLKYLAD</sequence>
<name>A0A0E9UVH9_ANGAN</name>
<organism evidence="1">
    <name type="scientific">Anguilla anguilla</name>
    <name type="common">European freshwater eel</name>
    <name type="synonym">Muraena anguilla</name>
    <dbReference type="NCBI Taxonomy" id="7936"/>
    <lineage>
        <taxon>Eukaryota</taxon>
        <taxon>Metazoa</taxon>
        <taxon>Chordata</taxon>
        <taxon>Craniata</taxon>
        <taxon>Vertebrata</taxon>
        <taxon>Euteleostomi</taxon>
        <taxon>Actinopterygii</taxon>
        <taxon>Neopterygii</taxon>
        <taxon>Teleostei</taxon>
        <taxon>Anguilliformes</taxon>
        <taxon>Anguillidae</taxon>
        <taxon>Anguilla</taxon>
    </lineage>
</organism>
<dbReference type="AlphaFoldDB" id="A0A0E9UVH9"/>
<reference evidence="1" key="1">
    <citation type="submission" date="2014-11" db="EMBL/GenBank/DDBJ databases">
        <authorList>
            <person name="Amaro Gonzalez C."/>
        </authorList>
    </citation>
    <scope>NUCLEOTIDE SEQUENCE</scope>
</reference>
<reference evidence="1" key="2">
    <citation type="journal article" date="2015" name="Fish Shellfish Immunol.">
        <title>Early steps in the European eel (Anguilla anguilla)-Vibrio vulnificus interaction in the gills: Role of the RtxA13 toxin.</title>
        <authorList>
            <person name="Callol A."/>
            <person name="Pajuelo D."/>
            <person name="Ebbesson L."/>
            <person name="Teles M."/>
            <person name="MacKenzie S."/>
            <person name="Amaro C."/>
        </authorList>
    </citation>
    <scope>NUCLEOTIDE SEQUENCE</scope>
</reference>